<proteinExistence type="predicted"/>
<comment type="caution">
    <text evidence="1">The sequence shown here is derived from an EMBL/GenBank/DDBJ whole genome shotgun (WGS) entry which is preliminary data.</text>
</comment>
<dbReference type="Proteomes" id="UP001054837">
    <property type="component" value="Unassembled WGS sequence"/>
</dbReference>
<organism evidence="1 2">
    <name type="scientific">Caerostris darwini</name>
    <dbReference type="NCBI Taxonomy" id="1538125"/>
    <lineage>
        <taxon>Eukaryota</taxon>
        <taxon>Metazoa</taxon>
        <taxon>Ecdysozoa</taxon>
        <taxon>Arthropoda</taxon>
        <taxon>Chelicerata</taxon>
        <taxon>Arachnida</taxon>
        <taxon>Araneae</taxon>
        <taxon>Araneomorphae</taxon>
        <taxon>Entelegynae</taxon>
        <taxon>Araneoidea</taxon>
        <taxon>Araneidae</taxon>
        <taxon>Caerostris</taxon>
    </lineage>
</organism>
<dbReference type="AlphaFoldDB" id="A0AAV4TDB0"/>
<name>A0AAV4TDB0_9ARAC</name>
<protein>
    <submittedName>
        <fullName evidence="1">Uncharacterized protein</fullName>
    </submittedName>
</protein>
<gene>
    <name evidence="1" type="ORF">CDAR_246671</name>
</gene>
<dbReference type="EMBL" id="BPLQ01009263">
    <property type="protein sequence ID" value="GIY42837.1"/>
    <property type="molecule type" value="Genomic_DNA"/>
</dbReference>
<evidence type="ECO:0000313" key="2">
    <source>
        <dbReference type="Proteomes" id="UP001054837"/>
    </source>
</evidence>
<sequence length="100" mass="11867">MFNKEDIKDFERNSVQSFLTKHSTTQTQTKICIISQMMTQSFGIFTRLVSEKGRGISGHFAKRRVEERVDSSEAVFYQRRRRGWSLRRWSLSGLFRAKDR</sequence>
<reference evidence="1 2" key="1">
    <citation type="submission" date="2021-06" db="EMBL/GenBank/DDBJ databases">
        <title>Caerostris darwini draft genome.</title>
        <authorList>
            <person name="Kono N."/>
            <person name="Arakawa K."/>
        </authorList>
    </citation>
    <scope>NUCLEOTIDE SEQUENCE [LARGE SCALE GENOMIC DNA]</scope>
</reference>
<keyword evidence="2" id="KW-1185">Reference proteome</keyword>
<evidence type="ECO:0000313" key="1">
    <source>
        <dbReference type="EMBL" id="GIY42837.1"/>
    </source>
</evidence>
<accession>A0AAV4TDB0</accession>